<dbReference type="Pfam" id="PF00392">
    <property type="entry name" value="GntR"/>
    <property type="match status" value="1"/>
</dbReference>
<dbReference type="PANTHER" id="PTHR46577">
    <property type="entry name" value="HTH-TYPE TRANSCRIPTIONAL REGULATORY PROTEIN GABR"/>
    <property type="match status" value="1"/>
</dbReference>
<dbReference type="OrthoDB" id="594134at2"/>
<keyword evidence="2" id="KW-0663">Pyridoxal phosphate</keyword>
<dbReference type="InterPro" id="IPR000524">
    <property type="entry name" value="Tscrpt_reg_HTH_GntR"/>
</dbReference>
<dbReference type="GO" id="GO:0008483">
    <property type="term" value="F:transaminase activity"/>
    <property type="evidence" value="ECO:0007669"/>
    <property type="project" value="UniProtKB-KW"/>
</dbReference>
<keyword evidence="7" id="KW-0032">Aminotransferase</keyword>
<protein>
    <submittedName>
        <fullName evidence="7">PLP-dependent aminotransferase family protein</fullName>
    </submittedName>
</protein>
<dbReference type="Pfam" id="PF00155">
    <property type="entry name" value="Aminotran_1_2"/>
    <property type="match status" value="1"/>
</dbReference>
<feature type="domain" description="HTH gntR-type" evidence="6">
    <location>
        <begin position="25"/>
        <end position="93"/>
    </location>
</feature>
<dbReference type="SUPFAM" id="SSF53383">
    <property type="entry name" value="PLP-dependent transferases"/>
    <property type="match status" value="1"/>
</dbReference>
<comment type="similarity">
    <text evidence="1">In the C-terminal section; belongs to the class-I pyridoxal-phosphate-dependent aminotransferase family.</text>
</comment>
<evidence type="ECO:0000259" key="6">
    <source>
        <dbReference type="PROSITE" id="PS50949"/>
    </source>
</evidence>
<comment type="caution">
    <text evidence="7">The sequence shown here is derived from an EMBL/GenBank/DDBJ whole genome shotgun (WGS) entry which is preliminary data.</text>
</comment>
<dbReference type="PANTHER" id="PTHR46577:SF1">
    <property type="entry name" value="HTH-TYPE TRANSCRIPTIONAL REGULATORY PROTEIN GABR"/>
    <property type="match status" value="1"/>
</dbReference>
<keyword evidence="8" id="KW-1185">Reference proteome</keyword>
<evidence type="ECO:0000256" key="5">
    <source>
        <dbReference type="ARBA" id="ARBA00023163"/>
    </source>
</evidence>
<keyword evidence="7" id="KW-0808">Transferase</keyword>
<dbReference type="InterPro" id="IPR051446">
    <property type="entry name" value="HTH_trans_reg/aminotransferase"/>
</dbReference>
<dbReference type="GO" id="GO:0030170">
    <property type="term" value="F:pyridoxal phosphate binding"/>
    <property type="evidence" value="ECO:0007669"/>
    <property type="project" value="InterPro"/>
</dbReference>
<sequence length="482" mass="51236">MRPVRGAMHEQLGDPSVPLDRARQQTLSDQVAVRMREAILSGRAQGGDAVPSSRALAGALGVSRGVVVRAFEHLAGEGYLDVSQGSVARVAVVDRSASPRRRRSLPDSPTRASARIDLLPGFPSMTRLDEGAWRAAWRSAAARAVPSAETDDRGLLRLREQIAEHVRHARGVSCDASDVLVTAGTSEAIMLLTLAIRSLRPGDPAIAVEDPGYPATRRAIVRFGGSAVGVPVDDDGMRVDLLEAIDPAPHAVVLTPSHQYPLGGRLPVSARVAVLDWAERHDALVIEDDYDSEFRHGAPVLPALASLDRGERVALVGSFSKVLTPWLRLGYILLPRRTMLHEAIRRIRDDATCPVPGIAQEAIADLLESGAVRRHIAAARRDYAHRRGLVIAALGGLPGTRLTGLDGGLHAVLTLESADAAARVRNRSRAAGVAVADLADYTIDETHASPGLVIGYAAPTDTALAEGLAVLRAAVLAERGRE</sequence>
<dbReference type="InterPro" id="IPR036390">
    <property type="entry name" value="WH_DNA-bd_sf"/>
</dbReference>
<keyword evidence="3" id="KW-0805">Transcription regulation</keyword>
<organism evidence="7 8">
    <name type="scientific">Orlajensenia flava</name>
    <dbReference type="NCBI Taxonomy" id="2565934"/>
    <lineage>
        <taxon>Bacteria</taxon>
        <taxon>Bacillati</taxon>
        <taxon>Actinomycetota</taxon>
        <taxon>Actinomycetes</taxon>
        <taxon>Micrococcales</taxon>
        <taxon>Microbacteriaceae</taxon>
        <taxon>Orlajensenia</taxon>
    </lineage>
</organism>
<keyword evidence="5" id="KW-0804">Transcription</keyword>
<dbReference type="InterPro" id="IPR036388">
    <property type="entry name" value="WH-like_DNA-bd_sf"/>
</dbReference>
<name>A0A4V3WUJ3_9MICO</name>
<dbReference type="AlphaFoldDB" id="A0A4V3WUJ3"/>
<dbReference type="InterPro" id="IPR015424">
    <property type="entry name" value="PyrdxlP-dep_Trfase"/>
</dbReference>
<dbReference type="GO" id="GO:0003700">
    <property type="term" value="F:DNA-binding transcription factor activity"/>
    <property type="evidence" value="ECO:0007669"/>
    <property type="project" value="InterPro"/>
</dbReference>
<evidence type="ECO:0000256" key="2">
    <source>
        <dbReference type="ARBA" id="ARBA00022898"/>
    </source>
</evidence>
<dbReference type="CDD" id="cd07377">
    <property type="entry name" value="WHTH_GntR"/>
    <property type="match status" value="1"/>
</dbReference>
<evidence type="ECO:0000256" key="3">
    <source>
        <dbReference type="ARBA" id="ARBA00023015"/>
    </source>
</evidence>
<dbReference type="Proteomes" id="UP000307380">
    <property type="component" value="Unassembled WGS sequence"/>
</dbReference>
<proteinExistence type="inferred from homology"/>
<dbReference type="SMART" id="SM00345">
    <property type="entry name" value="HTH_GNTR"/>
    <property type="match status" value="1"/>
</dbReference>
<dbReference type="InterPro" id="IPR015421">
    <property type="entry name" value="PyrdxlP-dep_Trfase_major"/>
</dbReference>
<dbReference type="PROSITE" id="PS50949">
    <property type="entry name" value="HTH_GNTR"/>
    <property type="match status" value="1"/>
</dbReference>
<dbReference type="Gene3D" id="1.10.10.10">
    <property type="entry name" value="Winged helix-like DNA-binding domain superfamily/Winged helix DNA-binding domain"/>
    <property type="match status" value="1"/>
</dbReference>
<evidence type="ECO:0000313" key="7">
    <source>
        <dbReference type="EMBL" id="THG36137.1"/>
    </source>
</evidence>
<evidence type="ECO:0000256" key="4">
    <source>
        <dbReference type="ARBA" id="ARBA00023125"/>
    </source>
</evidence>
<evidence type="ECO:0000256" key="1">
    <source>
        <dbReference type="ARBA" id="ARBA00005384"/>
    </source>
</evidence>
<evidence type="ECO:0000313" key="8">
    <source>
        <dbReference type="Proteomes" id="UP000307380"/>
    </source>
</evidence>
<accession>A0A4V3WUJ3</accession>
<dbReference type="CDD" id="cd00609">
    <property type="entry name" value="AAT_like"/>
    <property type="match status" value="1"/>
</dbReference>
<keyword evidence="4" id="KW-0238">DNA-binding</keyword>
<dbReference type="EMBL" id="SSSN01000002">
    <property type="protein sequence ID" value="THG36137.1"/>
    <property type="molecule type" value="Genomic_DNA"/>
</dbReference>
<reference evidence="7 8" key="1">
    <citation type="submission" date="2019-04" db="EMBL/GenBank/DDBJ databases">
        <authorList>
            <person name="Jiang L."/>
        </authorList>
    </citation>
    <scope>NUCLEOTIDE SEQUENCE [LARGE SCALE GENOMIC DNA]</scope>
    <source>
        <strain evidence="7 8">YIM 131861</strain>
    </source>
</reference>
<gene>
    <name evidence="7" type="ORF">E6C70_00915</name>
</gene>
<dbReference type="GO" id="GO:0003677">
    <property type="term" value="F:DNA binding"/>
    <property type="evidence" value="ECO:0007669"/>
    <property type="project" value="UniProtKB-KW"/>
</dbReference>
<dbReference type="Gene3D" id="3.40.640.10">
    <property type="entry name" value="Type I PLP-dependent aspartate aminotransferase-like (Major domain)"/>
    <property type="match status" value="1"/>
</dbReference>
<dbReference type="InterPro" id="IPR004839">
    <property type="entry name" value="Aminotransferase_I/II_large"/>
</dbReference>
<dbReference type="SUPFAM" id="SSF46785">
    <property type="entry name" value="Winged helix' DNA-binding domain"/>
    <property type="match status" value="1"/>
</dbReference>